<dbReference type="SUPFAM" id="SSF49584">
    <property type="entry name" value="Periplasmic chaperone C-domain"/>
    <property type="match status" value="1"/>
</dbReference>
<evidence type="ECO:0000313" key="9">
    <source>
        <dbReference type="EMBL" id="QGN37303.1"/>
    </source>
</evidence>
<dbReference type="Pfam" id="PF02753">
    <property type="entry name" value="PapD_C"/>
    <property type="match status" value="1"/>
</dbReference>
<protein>
    <submittedName>
        <fullName evidence="9">Fimbria/pilus periplasmic chaperone</fullName>
    </submittedName>
</protein>
<comment type="subcellular location">
    <subcellularLocation>
        <location evidence="1">Periplasm</location>
    </subcellularLocation>
</comment>
<dbReference type="RefSeq" id="WP_154679763.1">
    <property type="nucleotide sequence ID" value="NZ_CP046115.1"/>
</dbReference>
<dbReference type="PANTHER" id="PTHR30251">
    <property type="entry name" value="PILUS ASSEMBLY CHAPERONE"/>
    <property type="match status" value="1"/>
</dbReference>
<feature type="signal peptide" evidence="6">
    <location>
        <begin position="1"/>
        <end position="22"/>
    </location>
</feature>
<dbReference type="EMBL" id="CP046115">
    <property type="protein sequence ID" value="QGN37303.1"/>
    <property type="molecule type" value="Genomic_DNA"/>
</dbReference>
<feature type="domain" description="Pili assembly chaperone N-terminal" evidence="7">
    <location>
        <begin position="26"/>
        <end position="147"/>
    </location>
</feature>
<dbReference type="OrthoDB" id="9131059at2"/>
<evidence type="ECO:0000313" key="10">
    <source>
        <dbReference type="Proteomes" id="UP000427108"/>
    </source>
</evidence>
<evidence type="ECO:0000256" key="2">
    <source>
        <dbReference type="ARBA" id="ARBA00007399"/>
    </source>
</evidence>
<feature type="chain" id="PRO_5025363505" evidence="6">
    <location>
        <begin position="23"/>
        <end position="241"/>
    </location>
</feature>
<keyword evidence="5" id="KW-0143">Chaperone</keyword>
<evidence type="ECO:0000256" key="3">
    <source>
        <dbReference type="ARBA" id="ARBA00022729"/>
    </source>
</evidence>
<evidence type="ECO:0000256" key="4">
    <source>
        <dbReference type="ARBA" id="ARBA00022764"/>
    </source>
</evidence>
<dbReference type="PRINTS" id="PR00969">
    <property type="entry name" value="CHAPERONPILI"/>
</dbReference>
<dbReference type="Proteomes" id="UP000427108">
    <property type="component" value="Chromosome"/>
</dbReference>
<dbReference type="PANTHER" id="PTHR30251:SF2">
    <property type="entry name" value="FIMBRIAL CHAPERONE YADV-RELATED"/>
    <property type="match status" value="1"/>
</dbReference>
<dbReference type="InterPro" id="IPR001829">
    <property type="entry name" value="Pili_assmbl_chaperone_bac"/>
</dbReference>
<dbReference type="Pfam" id="PF00345">
    <property type="entry name" value="PapD_N"/>
    <property type="match status" value="1"/>
</dbReference>
<evidence type="ECO:0000259" key="7">
    <source>
        <dbReference type="Pfam" id="PF00345"/>
    </source>
</evidence>
<dbReference type="InterPro" id="IPR016148">
    <property type="entry name" value="Pili_assmbl_chaperone_C"/>
</dbReference>
<dbReference type="InterPro" id="IPR036316">
    <property type="entry name" value="Pili_assmbl_chap_C_dom_sf"/>
</dbReference>
<dbReference type="InterPro" id="IPR016147">
    <property type="entry name" value="Pili_assmbl_chaperone_N"/>
</dbReference>
<name>A0A6B8MSG2_KLEOX</name>
<gene>
    <name evidence="9" type="ORF">GJ746_08310</name>
</gene>
<dbReference type="InterPro" id="IPR008962">
    <property type="entry name" value="PapD-like_sf"/>
</dbReference>
<dbReference type="InterPro" id="IPR013783">
    <property type="entry name" value="Ig-like_fold"/>
</dbReference>
<dbReference type="AlphaFoldDB" id="A0A6B8MSG2"/>
<dbReference type="Gene3D" id="2.60.40.10">
    <property type="entry name" value="Immunoglobulins"/>
    <property type="match status" value="2"/>
</dbReference>
<evidence type="ECO:0000256" key="5">
    <source>
        <dbReference type="ARBA" id="ARBA00023186"/>
    </source>
</evidence>
<evidence type="ECO:0000259" key="8">
    <source>
        <dbReference type="Pfam" id="PF02753"/>
    </source>
</evidence>
<sequence>MVFSAKILFAMLLLSFCSLVYAATYINFTRLILNETEREVTFQIKNEGDNAVLMQLWIDRDNIMDKPEVIKTPFLVSPPVFRLDGKESRIIRLQFIDDKNLLTKNTESLFWLNALEIPRKAKGKEGAALLQVAFRTRIKVFYRPLALAQLNTEQQLKNINVLKISCDDKYCIRIENRTPFHYSLLKVTLTNGKEINDLPQDGMILPYSFMDISSEKIVGTNQDIKSLTWIDDFGVERISLR</sequence>
<proteinExistence type="inferred from homology"/>
<keyword evidence="4" id="KW-0574">Periplasm</keyword>
<feature type="domain" description="Pili assembly chaperone C-terminal" evidence="8">
    <location>
        <begin position="174"/>
        <end position="235"/>
    </location>
</feature>
<dbReference type="InterPro" id="IPR050643">
    <property type="entry name" value="Periplasmic_pilus_chap"/>
</dbReference>
<organism evidence="9 10">
    <name type="scientific">Klebsiella oxytoca</name>
    <dbReference type="NCBI Taxonomy" id="571"/>
    <lineage>
        <taxon>Bacteria</taxon>
        <taxon>Pseudomonadati</taxon>
        <taxon>Pseudomonadota</taxon>
        <taxon>Gammaproteobacteria</taxon>
        <taxon>Enterobacterales</taxon>
        <taxon>Enterobacteriaceae</taxon>
        <taxon>Klebsiella/Raoultella group</taxon>
        <taxon>Klebsiella</taxon>
    </lineage>
</organism>
<dbReference type="GO" id="GO:0030288">
    <property type="term" value="C:outer membrane-bounded periplasmic space"/>
    <property type="evidence" value="ECO:0007669"/>
    <property type="project" value="InterPro"/>
</dbReference>
<evidence type="ECO:0000256" key="6">
    <source>
        <dbReference type="SAM" id="SignalP"/>
    </source>
</evidence>
<comment type="similarity">
    <text evidence="2">Belongs to the periplasmic pilus chaperone family.</text>
</comment>
<accession>A0A6B8MSG2</accession>
<reference evidence="9 10" key="1">
    <citation type="submission" date="2019-11" db="EMBL/GenBank/DDBJ databases">
        <title>Isolation and Application of One Kind of P-Hydroxybenzoic Acid Degrading Bacterium in Mitigating Cropping Obstacle of Cucumber.</title>
        <authorList>
            <person name="Wu F."/>
            <person name="An Y."/>
        </authorList>
    </citation>
    <scope>NUCLEOTIDE SEQUENCE [LARGE SCALE GENOMIC DNA]</scope>
    <source>
        <strain evidence="9 10">P620</strain>
    </source>
</reference>
<evidence type="ECO:0000256" key="1">
    <source>
        <dbReference type="ARBA" id="ARBA00004418"/>
    </source>
</evidence>
<dbReference type="SUPFAM" id="SSF49354">
    <property type="entry name" value="PapD-like"/>
    <property type="match status" value="1"/>
</dbReference>
<dbReference type="GO" id="GO:0071555">
    <property type="term" value="P:cell wall organization"/>
    <property type="evidence" value="ECO:0007669"/>
    <property type="project" value="InterPro"/>
</dbReference>
<keyword evidence="3 6" id="KW-0732">Signal</keyword>